<name>A0ABU9CJH7_9BURK</name>
<evidence type="ECO:0000256" key="5">
    <source>
        <dbReference type="ARBA" id="ARBA00023136"/>
    </source>
</evidence>
<feature type="transmembrane region" description="Helical" evidence="6">
    <location>
        <begin position="30"/>
        <end position="46"/>
    </location>
</feature>
<evidence type="ECO:0000256" key="3">
    <source>
        <dbReference type="ARBA" id="ARBA00022692"/>
    </source>
</evidence>
<feature type="transmembrane region" description="Helical" evidence="6">
    <location>
        <begin position="279"/>
        <end position="302"/>
    </location>
</feature>
<keyword evidence="4 6" id="KW-1133">Transmembrane helix</keyword>
<keyword evidence="5 6" id="KW-0472">Membrane</keyword>
<gene>
    <name evidence="8" type="ORF">AACH10_11535</name>
</gene>
<evidence type="ECO:0000256" key="6">
    <source>
        <dbReference type="SAM" id="Phobius"/>
    </source>
</evidence>
<evidence type="ECO:0000313" key="8">
    <source>
        <dbReference type="EMBL" id="MEK8050869.1"/>
    </source>
</evidence>
<dbReference type="CDD" id="cd06581">
    <property type="entry name" value="TM_PBP1_LivM_like"/>
    <property type="match status" value="1"/>
</dbReference>
<evidence type="ECO:0000256" key="2">
    <source>
        <dbReference type="ARBA" id="ARBA00022475"/>
    </source>
</evidence>
<keyword evidence="7" id="KW-0732">Signal</keyword>
<dbReference type="EMBL" id="JBBUTH010000006">
    <property type="protein sequence ID" value="MEK8050869.1"/>
    <property type="molecule type" value="Genomic_DNA"/>
</dbReference>
<dbReference type="Proteomes" id="UP001365405">
    <property type="component" value="Unassembled WGS sequence"/>
</dbReference>
<feature type="transmembrane region" description="Helical" evidence="6">
    <location>
        <begin position="203"/>
        <end position="224"/>
    </location>
</feature>
<evidence type="ECO:0000256" key="4">
    <source>
        <dbReference type="ARBA" id="ARBA00022989"/>
    </source>
</evidence>
<reference evidence="8 9" key="1">
    <citation type="submission" date="2024-04" db="EMBL/GenBank/DDBJ databases">
        <title>Novel species of the genus Ideonella isolated from streams.</title>
        <authorList>
            <person name="Lu H."/>
        </authorList>
    </citation>
    <scope>NUCLEOTIDE SEQUENCE [LARGE SCALE GENOMIC DNA]</scope>
    <source>
        <strain evidence="8 9">DXS22W</strain>
    </source>
</reference>
<dbReference type="Pfam" id="PF02653">
    <property type="entry name" value="BPD_transp_2"/>
    <property type="match status" value="1"/>
</dbReference>
<feature type="transmembrane region" description="Helical" evidence="6">
    <location>
        <begin position="244"/>
        <end position="267"/>
    </location>
</feature>
<proteinExistence type="predicted"/>
<feature type="signal peptide" evidence="7">
    <location>
        <begin position="1"/>
        <end position="20"/>
    </location>
</feature>
<dbReference type="InterPro" id="IPR001851">
    <property type="entry name" value="ABC_transp_permease"/>
</dbReference>
<keyword evidence="3 6" id="KW-0812">Transmembrane</keyword>
<feature type="transmembrane region" description="Helical" evidence="6">
    <location>
        <begin position="112"/>
        <end position="131"/>
    </location>
</feature>
<dbReference type="RefSeq" id="WP_341410563.1">
    <property type="nucleotide sequence ID" value="NZ_JBBUTH010000006.1"/>
</dbReference>
<evidence type="ECO:0000313" key="9">
    <source>
        <dbReference type="Proteomes" id="UP001365405"/>
    </source>
</evidence>
<dbReference type="PANTHER" id="PTHR30482">
    <property type="entry name" value="HIGH-AFFINITY BRANCHED-CHAIN AMINO ACID TRANSPORT SYSTEM PERMEASE"/>
    <property type="match status" value="1"/>
</dbReference>
<organism evidence="8 9">
    <name type="scientific">Pseudaquabacterium inlustre</name>
    <dbReference type="NCBI Taxonomy" id="2984192"/>
    <lineage>
        <taxon>Bacteria</taxon>
        <taxon>Pseudomonadati</taxon>
        <taxon>Pseudomonadota</taxon>
        <taxon>Betaproteobacteria</taxon>
        <taxon>Burkholderiales</taxon>
        <taxon>Sphaerotilaceae</taxon>
        <taxon>Pseudaquabacterium</taxon>
    </lineage>
</organism>
<protein>
    <submittedName>
        <fullName evidence="8">Branched-chain amino acid ABC transporter permease</fullName>
    </submittedName>
</protein>
<keyword evidence="9" id="KW-1185">Reference proteome</keyword>
<dbReference type="PANTHER" id="PTHR30482:SF17">
    <property type="entry name" value="ABC TRANSPORTER ATP-BINDING PROTEIN"/>
    <property type="match status" value="1"/>
</dbReference>
<comment type="caution">
    <text evidence="8">The sequence shown here is derived from an EMBL/GenBank/DDBJ whole genome shotgun (WGS) entry which is preliminary data.</text>
</comment>
<accession>A0ABU9CJH7</accession>
<dbReference type="InterPro" id="IPR043428">
    <property type="entry name" value="LivM-like"/>
</dbReference>
<evidence type="ECO:0000256" key="7">
    <source>
        <dbReference type="SAM" id="SignalP"/>
    </source>
</evidence>
<feature type="transmembrane region" description="Helical" evidence="6">
    <location>
        <begin position="79"/>
        <end position="100"/>
    </location>
</feature>
<comment type="subcellular location">
    <subcellularLocation>
        <location evidence="1">Cell membrane</location>
        <topology evidence="1">Multi-pass membrane protein</topology>
    </subcellularLocation>
</comment>
<sequence>MSRLSFVVLALVLAVAGATAAAPWLKTPVLLALANGLSVAGVIVLIRAGQVSFGHAMFACLAGYTVAFTARAWHLDALLLIALGTLLATVAGALIGVFMVRYRGIFFGMLNLAFSMVLFSVLGKFGGVTGGTDGLRFDRPTFGFVAMEREGFETALLGLALLLALAAGWAVQRYFASANGQALAAIKTNETRLEYLGISAKRVFWGGYLLSAALCGLGGSLFALTQGLVTPEMGYWVRSGEVVFIAILGGSAHPLGAFIGAFVFEFVKLYAASLLTGAWQMALGLVLIVMVFVAPTGIFGLVSKRLLPAAGAKA</sequence>
<feature type="transmembrane region" description="Helical" evidence="6">
    <location>
        <begin position="53"/>
        <end position="73"/>
    </location>
</feature>
<feature type="chain" id="PRO_5045177115" evidence="7">
    <location>
        <begin position="21"/>
        <end position="314"/>
    </location>
</feature>
<feature type="transmembrane region" description="Helical" evidence="6">
    <location>
        <begin position="151"/>
        <end position="171"/>
    </location>
</feature>
<keyword evidence="2" id="KW-1003">Cell membrane</keyword>
<evidence type="ECO:0000256" key="1">
    <source>
        <dbReference type="ARBA" id="ARBA00004651"/>
    </source>
</evidence>